<evidence type="ECO:0000256" key="1">
    <source>
        <dbReference type="ARBA" id="ARBA00004123"/>
    </source>
</evidence>
<reference evidence="10" key="1">
    <citation type="submission" date="2017-02" db="UniProtKB">
        <authorList>
            <consortium name="WormBaseParasite"/>
        </authorList>
    </citation>
    <scope>IDENTIFICATION</scope>
</reference>
<dbReference type="Pfam" id="PF04934">
    <property type="entry name" value="Med6"/>
    <property type="match status" value="1"/>
</dbReference>
<proteinExistence type="inferred from homology"/>
<dbReference type="GO" id="GO:0006357">
    <property type="term" value="P:regulation of transcription by RNA polymerase II"/>
    <property type="evidence" value="ECO:0007669"/>
    <property type="project" value="InterPro"/>
</dbReference>
<dbReference type="Proteomes" id="UP000278807">
    <property type="component" value="Unassembled WGS sequence"/>
</dbReference>
<feature type="compositionally biased region" description="Polar residues" evidence="7">
    <location>
        <begin position="197"/>
        <end position="209"/>
    </location>
</feature>
<feature type="region of interest" description="Disordered" evidence="7">
    <location>
        <begin position="197"/>
        <end position="222"/>
    </location>
</feature>
<dbReference type="EMBL" id="UZAE01013018">
    <property type="protein sequence ID" value="VDO07812.1"/>
    <property type="molecule type" value="Genomic_DNA"/>
</dbReference>
<evidence type="ECO:0000313" key="10">
    <source>
        <dbReference type="WBParaSite" id="HNAJ_0001038001-mRNA-1"/>
    </source>
</evidence>
<dbReference type="Gene3D" id="3.10.450.580">
    <property type="entry name" value="Mediator complex, subunit Med6"/>
    <property type="match status" value="1"/>
</dbReference>
<protein>
    <recommendedName>
        <fullName evidence="6">Mediator of RNA polymerase II transcription subunit 6</fullName>
    </recommendedName>
    <alternativeName>
        <fullName evidence="6">Mediator complex subunit 6</fullName>
    </alternativeName>
</protein>
<evidence type="ECO:0000256" key="3">
    <source>
        <dbReference type="ARBA" id="ARBA00023015"/>
    </source>
</evidence>
<evidence type="ECO:0000313" key="8">
    <source>
        <dbReference type="EMBL" id="VDO07812.1"/>
    </source>
</evidence>
<evidence type="ECO:0000256" key="5">
    <source>
        <dbReference type="ARBA" id="ARBA00023242"/>
    </source>
</evidence>
<keyword evidence="4 6" id="KW-0804">Transcription</keyword>
<organism evidence="10">
    <name type="scientific">Rodentolepis nana</name>
    <name type="common">Dwarf tapeworm</name>
    <name type="synonym">Hymenolepis nana</name>
    <dbReference type="NCBI Taxonomy" id="102285"/>
    <lineage>
        <taxon>Eukaryota</taxon>
        <taxon>Metazoa</taxon>
        <taxon>Spiralia</taxon>
        <taxon>Lophotrochozoa</taxon>
        <taxon>Platyhelminthes</taxon>
        <taxon>Cestoda</taxon>
        <taxon>Eucestoda</taxon>
        <taxon>Cyclophyllidea</taxon>
        <taxon>Hymenolepididae</taxon>
        <taxon>Rodentolepis</taxon>
    </lineage>
</organism>
<evidence type="ECO:0000256" key="7">
    <source>
        <dbReference type="SAM" id="MobiDB-lite"/>
    </source>
</evidence>
<dbReference type="STRING" id="102285.A0A0R3TRY7"/>
<dbReference type="InterPro" id="IPR007018">
    <property type="entry name" value="Mediator_Med6"/>
</dbReference>
<dbReference type="GO" id="GO:0016592">
    <property type="term" value="C:mediator complex"/>
    <property type="evidence" value="ECO:0007669"/>
    <property type="project" value="InterPro"/>
</dbReference>
<keyword evidence="6" id="KW-0010">Activator</keyword>
<comment type="function">
    <text evidence="6">Component of the Mediator complex, a coactivator involved in the regulated transcription of nearly all RNA polymerase II-dependent genes. Mediator functions as a bridge to convey information from gene-specific regulatory proteins to the basal RNA polymerase II transcription machinery. Mediator is recruited to promoters by direct interactions with regulatory proteins and serves as a scaffold for the assembly of a functional preinitiation complex with RNA polymerase II and the general transcription factors.</text>
</comment>
<keyword evidence="3 6" id="KW-0805">Transcription regulation</keyword>
<dbReference type="WBParaSite" id="HNAJ_0001038001-mRNA-1">
    <property type="protein sequence ID" value="HNAJ_0001038001-mRNA-1"/>
    <property type="gene ID" value="HNAJ_0001038001"/>
</dbReference>
<comment type="similarity">
    <text evidence="2 6">Belongs to the Mediator complex subunit 6 family.</text>
</comment>
<keyword evidence="5 6" id="KW-0539">Nucleus</keyword>
<accession>A0A0R3TRY7</accession>
<dbReference type="InterPro" id="IPR038566">
    <property type="entry name" value="Mediator_Med6_sf"/>
</dbReference>
<evidence type="ECO:0000256" key="6">
    <source>
        <dbReference type="RuleBase" id="RU364143"/>
    </source>
</evidence>
<name>A0A0R3TRY7_RODNA</name>
<dbReference type="GO" id="GO:0003712">
    <property type="term" value="F:transcription coregulator activity"/>
    <property type="evidence" value="ECO:0007669"/>
    <property type="project" value="InterPro"/>
</dbReference>
<comment type="subcellular location">
    <subcellularLocation>
        <location evidence="1 6">Nucleus</location>
    </subcellularLocation>
</comment>
<gene>
    <name evidence="6" type="primary">MED6</name>
    <name evidence="8" type="ORF">HNAJ_LOCUS10375</name>
</gene>
<evidence type="ECO:0000256" key="4">
    <source>
        <dbReference type="ARBA" id="ARBA00023163"/>
    </source>
</evidence>
<dbReference type="PANTHER" id="PTHR13104">
    <property type="entry name" value="MED-6-RELATED"/>
    <property type="match status" value="1"/>
</dbReference>
<keyword evidence="9" id="KW-1185">Reference proteome</keyword>
<dbReference type="OrthoDB" id="344220at2759"/>
<sequence>MDSSKNNEPSPYEILWQDPVFPAHQLNASNVLQYFSNLSNPFYDRESNNEVVRMQGLGLDRLASLFGIEYCLCYYQEPSLFVIRKQDRISPSEVMPLAYYYVINGVVRQCPDLGTLINSRIHSITANLNKIIQELAPCARFHPSDGSYSWQNPEVETTETLKVVKKKPADFIATNPYQVNRTDFLLNEWASRFPPMQLQTMPSSQTPSAPTDAPPDKRPRLM</sequence>
<reference evidence="8 9" key="2">
    <citation type="submission" date="2018-11" db="EMBL/GenBank/DDBJ databases">
        <authorList>
            <consortium name="Pathogen Informatics"/>
        </authorList>
    </citation>
    <scope>NUCLEOTIDE SEQUENCE [LARGE SCALE GENOMIC DNA]</scope>
</reference>
<dbReference type="AlphaFoldDB" id="A0A0R3TRY7"/>
<evidence type="ECO:0000313" key="9">
    <source>
        <dbReference type="Proteomes" id="UP000278807"/>
    </source>
</evidence>
<evidence type="ECO:0000256" key="2">
    <source>
        <dbReference type="ARBA" id="ARBA00007526"/>
    </source>
</evidence>
<comment type="subunit">
    <text evidence="6">Component of the Mediator complex.</text>
</comment>